<proteinExistence type="predicted"/>
<gene>
    <name evidence="1" type="ORF">UFOVP116_260</name>
</gene>
<name>A0A6J5L6P5_9CAUD</name>
<evidence type="ECO:0000313" key="1">
    <source>
        <dbReference type="EMBL" id="CAB4130081.1"/>
    </source>
</evidence>
<organism evidence="1">
    <name type="scientific">uncultured Caudovirales phage</name>
    <dbReference type="NCBI Taxonomy" id="2100421"/>
    <lineage>
        <taxon>Viruses</taxon>
        <taxon>Duplodnaviria</taxon>
        <taxon>Heunggongvirae</taxon>
        <taxon>Uroviricota</taxon>
        <taxon>Caudoviricetes</taxon>
        <taxon>Peduoviridae</taxon>
        <taxon>Maltschvirus</taxon>
        <taxon>Maltschvirus maltsch</taxon>
    </lineage>
</organism>
<sequence length="83" mass="9509">MDALSFPDCVFKQTYLRLYGIKDWCESNIGPRLYVSHNQFGPNQFGFIIGADQWAIVIGDSGEGFFRVYAQSEKLTFLALRYS</sequence>
<reference evidence="1" key="1">
    <citation type="submission" date="2020-04" db="EMBL/GenBank/DDBJ databases">
        <authorList>
            <person name="Chiriac C."/>
            <person name="Salcher M."/>
            <person name="Ghai R."/>
            <person name="Kavagutti S V."/>
        </authorList>
    </citation>
    <scope>NUCLEOTIDE SEQUENCE</scope>
</reference>
<accession>A0A6J5L6P5</accession>
<protein>
    <submittedName>
        <fullName evidence="1">Uncharacterized protein</fullName>
    </submittedName>
</protein>
<dbReference type="EMBL" id="LR796237">
    <property type="protein sequence ID" value="CAB4130081.1"/>
    <property type="molecule type" value="Genomic_DNA"/>
</dbReference>